<comment type="caution">
    <text evidence="1">The sequence shown here is derived from an EMBL/GenBank/DDBJ whole genome shotgun (WGS) entry which is preliminary data.</text>
</comment>
<dbReference type="EMBL" id="NRDI02000006">
    <property type="protein sequence ID" value="KAI1515787.1"/>
    <property type="molecule type" value="Genomic_DNA"/>
</dbReference>
<accession>A0A2W1EWC1</accession>
<reference evidence="1" key="1">
    <citation type="journal article" date="2018" name="BMC Genomics">
        <title>Comparative genomics of the wheat fungal pathogen Pyrenophora tritici-repentis reveals chromosomal variations and genome plasticity.</title>
        <authorList>
            <person name="Moolhuijzen P."/>
            <person name="See P.T."/>
            <person name="Hane J.K."/>
            <person name="Shi G."/>
            <person name="Liu Z."/>
            <person name="Oliver R.P."/>
            <person name="Moffat C.S."/>
        </authorList>
    </citation>
    <scope>NUCLEOTIDE SEQUENCE [LARGE SCALE GENOMIC DNA]</scope>
    <source>
        <strain evidence="1">M4</strain>
    </source>
</reference>
<evidence type="ECO:0000313" key="1">
    <source>
        <dbReference type="EMBL" id="KAF7566976.1"/>
    </source>
</evidence>
<evidence type="ECO:0000313" key="4">
    <source>
        <dbReference type="Proteomes" id="UP000249757"/>
    </source>
</evidence>
<dbReference type="PANTHER" id="PTHR39697">
    <property type="entry name" value="RICIN B LECTIN DOMAIN-CONTAINING PROTEIN-RELATED"/>
    <property type="match status" value="1"/>
</dbReference>
<reference evidence="2" key="3">
    <citation type="journal article" date="2022" name="bioRxiv">
        <title>A global pangenome for the wheat fungal pathogen Pyrenophora tritici-repentis and prediction of effector protein structural homology.</title>
        <authorList>
            <person name="Moolhuijzen P."/>
            <person name="See P.T."/>
            <person name="Shi G."/>
            <person name="Powell H.R."/>
            <person name="Cockram J."/>
            <person name="Jorgensen L.N."/>
            <person name="Benslimane H."/>
            <person name="Strelkov S.E."/>
            <person name="Turner J."/>
            <person name="Liu Z."/>
            <person name="Moffat C.S."/>
        </authorList>
    </citation>
    <scope>NUCLEOTIDE SEQUENCE</scope>
    <source>
        <strain evidence="2">86-124</strain>
    </source>
</reference>
<dbReference type="AlphaFoldDB" id="A0A2W1EWC1"/>
<organism evidence="1 3">
    <name type="scientific">Pyrenophora tritici-repentis</name>
    <dbReference type="NCBI Taxonomy" id="45151"/>
    <lineage>
        <taxon>Eukaryota</taxon>
        <taxon>Fungi</taxon>
        <taxon>Dikarya</taxon>
        <taxon>Ascomycota</taxon>
        <taxon>Pezizomycotina</taxon>
        <taxon>Dothideomycetes</taxon>
        <taxon>Pleosporomycetidae</taxon>
        <taxon>Pleosporales</taxon>
        <taxon>Pleosporineae</taxon>
        <taxon>Pleosporaceae</taxon>
        <taxon>Pyrenophora</taxon>
    </lineage>
</organism>
<evidence type="ECO:0000313" key="3">
    <source>
        <dbReference type="Proteomes" id="UP000245464"/>
    </source>
</evidence>
<dbReference type="Proteomes" id="UP000249757">
    <property type="component" value="Unassembled WGS sequence"/>
</dbReference>
<gene>
    <name evidence="2" type="ORF">Ptr86124_005788</name>
    <name evidence="1" type="ORF">PtrM4_135670</name>
</gene>
<protein>
    <submittedName>
        <fullName evidence="1">Uncharacterized protein</fullName>
    </submittedName>
</protein>
<name>A0A2W1EWC1_9PLEO</name>
<keyword evidence="4" id="KW-1185">Reference proteome</keyword>
<dbReference type="OrthoDB" id="5289641at2759"/>
<dbReference type="Proteomes" id="UP000245464">
    <property type="component" value="Chromosome 8"/>
</dbReference>
<dbReference type="PANTHER" id="PTHR39697:SF1">
    <property type="entry name" value="RICIN B LECTIN DOMAIN-CONTAINING PROTEIN"/>
    <property type="match status" value="1"/>
</dbReference>
<proteinExistence type="predicted"/>
<sequence>MSSWEISQIRSTSASEFDDSSIYTPTTTTENVPTGLVEGHDVRSRVPTHGSTYIIRAVSSENVMTLLDGQVILAPIGSRGCIYWTCVETEGWLGFRSCSSKKFICYDWDARLKCTAEQKDGHRQFTITPVPKGGYIMQMLDWWRLRPIVLNPENGAQKLARTGDMLSDGIVWEFIKAEEGSAMG</sequence>
<dbReference type="EMBL" id="NQIK02000008">
    <property type="protein sequence ID" value="KAF7566976.1"/>
    <property type="molecule type" value="Genomic_DNA"/>
</dbReference>
<reference evidence="2" key="2">
    <citation type="submission" date="2021-05" db="EMBL/GenBank/DDBJ databases">
        <authorList>
            <person name="Moolhuijzen P.M."/>
            <person name="Moffat C.S."/>
        </authorList>
    </citation>
    <scope>NUCLEOTIDE SEQUENCE</scope>
    <source>
        <strain evidence="2">86-124</strain>
    </source>
</reference>
<reference evidence="4" key="4">
    <citation type="journal article" date="2022" name="Microb. Genom.">
        <title>A global pangenome for the wheat fungal pathogen Pyrenophora tritici-repentis and prediction of effector protein structural homology.</title>
        <authorList>
            <person name="Moolhuijzen P.M."/>
            <person name="See P.T."/>
            <person name="Shi G."/>
            <person name="Powell H.R."/>
            <person name="Cockram J."/>
            <person name="Jorgensen L.N."/>
            <person name="Benslimane H."/>
            <person name="Strelkov S.E."/>
            <person name="Turner J."/>
            <person name="Liu Z."/>
            <person name="Moffat C.S."/>
        </authorList>
    </citation>
    <scope>NUCLEOTIDE SEQUENCE [LARGE SCALE GENOMIC DNA]</scope>
</reference>
<evidence type="ECO:0000313" key="2">
    <source>
        <dbReference type="EMBL" id="KAI1515787.1"/>
    </source>
</evidence>
<dbReference type="OMA" id="EGVVWEF"/>